<dbReference type="EMBL" id="LATX01002491">
    <property type="protein sequence ID" value="KTB28248.1"/>
    <property type="molecule type" value="Genomic_DNA"/>
</dbReference>
<evidence type="ECO:0000256" key="3">
    <source>
        <dbReference type="RuleBase" id="RU368122"/>
    </source>
</evidence>
<sequence>MHIQSPYPNPPSIPSNEPINAFNVLFNRPIQKHAFKNRLQDAITALGAPVESGGLGLGGAPEITEDGSLSTEAREVVGIMSENSSDYIILMNALLATATPYALIAFYATRFELLHALKLSRATRLFVQAKLLPLALPVAKEAGLSPDHIYLLDNGQGPRTLSEMIADVRRRKIPRQDVCLVRKDTLAYLIFSSGTTGLPKAAMMTHGNIYASIIQLSAMETSLVNPPPPPASLPVTLAFLPMHHAYGLAAYCQRAFITRATWVIMGRWNPVKAVQLIRRYGVTLLPLVPSMMHQLINLDYPNLKEAMESVSSVVAGAAYASDVLQNKFKERVSDKLVFTVGFGMTELVCAATQQPTPGLRLKPDSRPLPDTKGEGSVGILTAGIQGRILREDGSDAEVDEPGELYLRGPSTCAGYWDNPTANAETFVKMKDSEAEEGRWLRTGDMFKANKDGVLFYADRKKDIFKISGSQVSPMEIENVLLAHPSKLVSDVAVAGVTVQGVEEKVPRAWVVLSQAGNQLGSKQALEELDRWHKEALSRYKWLRGGIKVIDELPKSETGKTLRRALVEEYERNTASAHYIWTTLIAGSTTSTAAVRQPLNNSPVTDVTSRDVTCNVNPTPASQTVTVAAGSTIGFKLDNTLYHQGPAAIYLGKAPGSAASWDGSGANWFKIAEWGATFNPFQFTDFNANQLTTTIPSSVPPGEYLVRIEQIGLHVAGAPQFYISCAQINITGGGKANPAKVSIPGYVSASDPGLTVNIYYPIPTSYKVPGPAPFRG</sequence>
<keyword evidence="4" id="KW-1133">Transmembrane helix</keyword>
<dbReference type="Gene3D" id="3.30.300.30">
    <property type="match status" value="1"/>
</dbReference>
<dbReference type="InterPro" id="IPR025110">
    <property type="entry name" value="AMP-bd_C"/>
</dbReference>
<dbReference type="PROSITE" id="PS00455">
    <property type="entry name" value="AMP_BINDING"/>
    <property type="match status" value="1"/>
</dbReference>
<keyword evidence="2" id="KW-0436">Ligase</keyword>
<feature type="domain" description="Auxiliary Activity family 9 catalytic" evidence="6">
    <location>
        <begin position="577"/>
        <end position="765"/>
    </location>
</feature>
<keyword evidence="3" id="KW-0119">Carbohydrate metabolism</keyword>
<evidence type="ECO:0000259" key="7">
    <source>
        <dbReference type="Pfam" id="PF13193"/>
    </source>
</evidence>
<organism evidence="8 9">
    <name type="scientific">Moniliophthora roreri</name>
    <name type="common">Frosty pod rot fungus</name>
    <name type="synonym">Monilia roreri</name>
    <dbReference type="NCBI Taxonomy" id="221103"/>
    <lineage>
        <taxon>Eukaryota</taxon>
        <taxon>Fungi</taxon>
        <taxon>Dikarya</taxon>
        <taxon>Basidiomycota</taxon>
        <taxon>Agaricomycotina</taxon>
        <taxon>Agaricomycetes</taxon>
        <taxon>Agaricomycetidae</taxon>
        <taxon>Agaricales</taxon>
        <taxon>Marasmiineae</taxon>
        <taxon>Marasmiaceae</taxon>
        <taxon>Moniliophthora</taxon>
    </lineage>
</organism>
<keyword evidence="3" id="KW-0964">Secreted</keyword>
<dbReference type="InterPro" id="IPR020845">
    <property type="entry name" value="AMP-binding_CS"/>
</dbReference>
<dbReference type="InterPro" id="IPR042099">
    <property type="entry name" value="ANL_N_sf"/>
</dbReference>
<protein>
    <recommendedName>
        <fullName evidence="3">AA9 family lytic polysaccharide monooxygenase</fullName>
        <ecNumber evidence="3">1.14.99.56</ecNumber>
    </recommendedName>
    <alternativeName>
        <fullName evidence="3">Endo-beta-1,4-glucanase</fullName>
    </alternativeName>
    <alternativeName>
        <fullName evidence="3">Glycosyl hydrolase 61 family protein</fullName>
    </alternativeName>
</protein>
<dbReference type="GO" id="GO:0008810">
    <property type="term" value="F:cellulase activity"/>
    <property type="evidence" value="ECO:0007669"/>
    <property type="project" value="UniProtKB-UniRule"/>
</dbReference>
<keyword evidence="3" id="KW-0136">Cellulose degradation</keyword>
<dbReference type="Pfam" id="PF00501">
    <property type="entry name" value="AMP-binding"/>
    <property type="match status" value="1"/>
</dbReference>
<evidence type="ECO:0000256" key="2">
    <source>
        <dbReference type="ARBA" id="ARBA00022598"/>
    </source>
</evidence>
<dbReference type="GO" id="GO:0019748">
    <property type="term" value="P:secondary metabolic process"/>
    <property type="evidence" value="ECO:0007669"/>
    <property type="project" value="TreeGrafter"/>
</dbReference>
<dbReference type="EC" id="1.14.99.56" evidence="3"/>
<dbReference type="InterPro" id="IPR000873">
    <property type="entry name" value="AMP-dep_synth/lig_dom"/>
</dbReference>
<dbReference type="InterPro" id="IPR005103">
    <property type="entry name" value="AA9_LPMO"/>
</dbReference>
<dbReference type="PANTHER" id="PTHR24096">
    <property type="entry name" value="LONG-CHAIN-FATTY-ACID--COA LIGASE"/>
    <property type="match status" value="1"/>
</dbReference>
<comment type="function">
    <text evidence="3">Lytic polysaccharide monooxygenase (LMPO) that depolymerizes crystalline and amorphous polysaccharides via the oxidation of scissile alpha- or beta-(1-4)-glycosidic bonds, yielding C1 and/or C4 oxidation products. Catalysis by LPMOs requires the reduction of the active-site copper from Cu(II) to Cu(I) by a reducing agent and H(2)O(2) or O(2) as a cosubstrate.</text>
</comment>
<evidence type="ECO:0000313" key="9">
    <source>
        <dbReference type="Proteomes" id="UP000054988"/>
    </source>
</evidence>
<dbReference type="Gene3D" id="3.40.50.12780">
    <property type="entry name" value="N-terminal domain of ligase-like"/>
    <property type="match status" value="1"/>
</dbReference>
<dbReference type="GO" id="GO:0005576">
    <property type="term" value="C:extracellular region"/>
    <property type="evidence" value="ECO:0007669"/>
    <property type="project" value="UniProtKB-SubCell"/>
</dbReference>
<evidence type="ECO:0000259" key="6">
    <source>
        <dbReference type="Pfam" id="PF03443"/>
    </source>
</evidence>
<dbReference type="CDD" id="cd21175">
    <property type="entry name" value="LPMO_AA9"/>
    <property type="match status" value="1"/>
</dbReference>
<dbReference type="SUPFAM" id="SSF56801">
    <property type="entry name" value="Acetyl-CoA synthetase-like"/>
    <property type="match status" value="1"/>
</dbReference>
<comment type="subcellular location">
    <subcellularLocation>
        <location evidence="3">Secreted</location>
    </subcellularLocation>
</comment>
<keyword evidence="4" id="KW-0812">Transmembrane</keyword>
<dbReference type="Gene3D" id="2.70.50.70">
    <property type="match status" value="1"/>
</dbReference>
<dbReference type="Pfam" id="PF13193">
    <property type="entry name" value="AMP-binding_C"/>
    <property type="match status" value="1"/>
</dbReference>
<reference evidence="8 9" key="1">
    <citation type="submission" date="2015-12" db="EMBL/GenBank/DDBJ databases">
        <title>Draft genome sequence of Moniliophthora roreri, the causal agent of frosty pod rot of cacao.</title>
        <authorList>
            <person name="Aime M.C."/>
            <person name="Diaz-Valderrama J.R."/>
            <person name="Kijpornyongpan T."/>
            <person name="Phillips-Mora W."/>
        </authorList>
    </citation>
    <scope>NUCLEOTIDE SEQUENCE [LARGE SCALE GENOMIC DNA]</scope>
    <source>
        <strain evidence="8 9">MCA 2952</strain>
    </source>
</reference>
<dbReference type="GO" id="GO:0016405">
    <property type="term" value="F:CoA-ligase activity"/>
    <property type="evidence" value="ECO:0007669"/>
    <property type="project" value="TreeGrafter"/>
</dbReference>
<dbReference type="eggNOG" id="KOG1176">
    <property type="taxonomic scope" value="Eukaryota"/>
</dbReference>
<dbReference type="AlphaFoldDB" id="A0A0W0EVY8"/>
<accession>A0A0W0EVY8</accession>
<proteinExistence type="inferred from homology"/>
<keyword evidence="3" id="KW-1015">Disulfide bond</keyword>
<evidence type="ECO:0000313" key="8">
    <source>
        <dbReference type="EMBL" id="KTB28248.1"/>
    </source>
</evidence>
<name>A0A0W0EVY8_MONRR</name>
<dbReference type="GO" id="GO:0030245">
    <property type="term" value="P:cellulose catabolic process"/>
    <property type="evidence" value="ECO:0007669"/>
    <property type="project" value="UniProtKB-UniRule"/>
</dbReference>
<evidence type="ECO:0000256" key="1">
    <source>
        <dbReference type="ARBA" id="ARBA00006432"/>
    </source>
</evidence>
<dbReference type="Pfam" id="PF03443">
    <property type="entry name" value="AA9"/>
    <property type="match status" value="1"/>
</dbReference>
<evidence type="ECO:0000256" key="4">
    <source>
        <dbReference type="SAM" id="Phobius"/>
    </source>
</evidence>
<comment type="domain">
    <text evidence="3">Has a modular structure: an endo-beta-1,4-glucanase catalytic module at the N-terminus, a linker rich in serines and threonines, and a C-terminal carbohydrate-binding module (CBM).</text>
</comment>
<feature type="domain" description="AMP-dependent synthetase/ligase" evidence="5">
    <location>
        <begin position="72"/>
        <end position="416"/>
    </location>
</feature>
<dbReference type="GO" id="GO:0030248">
    <property type="term" value="F:cellulose binding"/>
    <property type="evidence" value="ECO:0007669"/>
    <property type="project" value="UniProtKB-UniRule"/>
</dbReference>
<gene>
    <name evidence="8" type="ORF">WG66_19161</name>
</gene>
<comment type="caution">
    <text evidence="8">The sequence shown here is derived from an EMBL/GenBank/DDBJ whole genome shotgun (WGS) entry which is preliminary data.</text>
</comment>
<dbReference type="PANTHER" id="PTHR24096:SF149">
    <property type="entry name" value="AMP-BINDING DOMAIN-CONTAINING PROTEIN-RELATED"/>
    <property type="match status" value="1"/>
</dbReference>
<comment type="catalytic activity">
    <reaction evidence="3">
        <text>[(1-&gt;4)-beta-D-glucosyl]n+m + reduced acceptor + O2 = 4-dehydro-beta-D-glucosyl-[(1-&gt;4)-beta-D-glucosyl]n-1 + [(1-&gt;4)-beta-D-glucosyl]m + acceptor + H2O.</text>
        <dbReference type="EC" id="1.14.99.56"/>
    </reaction>
</comment>
<keyword evidence="3" id="KW-0624">Polysaccharide degradation</keyword>
<feature type="domain" description="AMP-binding enzyme C-terminal" evidence="7">
    <location>
        <begin position="475"/>
        <end position="559"/>
    </location>
</feature>
<evidence type="ECO:0000259" key="5">
    <source>
        <dbReference type="Pfam" id="PF00501"/>
    </source>
</evidence>
<comment type="similarity">
    <text evidence="1">Belongs to the ATP-dependent AMP-binding enzyme family.</text>
</comment>
<feature type="transmembrane region" description="Helical" evidence="4">
    <location>
        <begin position="87"/>
        <end position="108"/>
    </location>
</feature>
<dbReference type="InterPro" id="IPR045851">
    <property type="entry name" value="AMP-bd_C_sf"/>
</dbReference>
<dbReference type="Proteomes" id="UP000054988">
    <property type="component" value="Unassembled WGS sequence"/>
</dbReference>
<keyword evidence="4" id="KW-0472">Membrane</keyword>